<comment type="caution">
    <text evidence="4">The sequence shown here is derived from an EMBL/GenBank/DDBJ whole genome shotgun (WGS) entry which is preliminary data.</text>
</comment>
<feature type="region of interest" description="Disordered" evidence="1">
    <location>
        <begin position="83"/>
        <end position="131"/>
    </location>
</feature>
<name>A0A367EL70_9ACTN</name>
<keyword evidence="5" id="KW-1185">Reference proteome</keyword>
<feature type="transmembrane region" description="Helical" evidence="2">
    <location>
        <begin position="53"/>
        <end position="78"/>
    </location>
</feature>
<dbReference type="AlphaFoldDB" id="A0A367EL70"/>
<dbReference type="Proteomes" id="UP000253507">
    <property type="component" value="Unassembled WGS sequence"/>
</dbReference>
<feature type="region of interest" description="Disordered" evidence="1">
    <location>
        <begin position="1"/>
        <end position="46"/>
    </location>
</feature>
<dbReference type="Pfam" id="PF10708">
    <property type="entry name" value="DUF2510"/>
    <property type="match status" value="1"/>
</dbReference>
<organism evidence="4 5">
    <name type="scientific">Streptomyces reniochalinae</name>
    <dbReference type="NCBI Taxonomy" id="2250578"/>
    <lineage>
        <taxon>Bacteria</taxon>
        <taxon>Bacillati</taxon>
        <taxon>Actinomycetota</taxon>
        <taxon>Actinomycetes</taxon>
        <taxon>Kitasatosporales</taxon>
        <taxon>Streptomycetaceae</taxon>
        <taxon>Streptomyces</taxon>
    </lineage>
</organism>
<gene>
    <name evidence="4" type="ORF">DQ392_13150</name>
</gene>
<sequence>MTTPPGWYPEPGQTPQYPPRERWWDGHAWTAQTRQAAGTPLAPGGGRSGRRPLIGLVAGIAGAVVLAAALAVGSVLLLGGDPDKGGGTEAGPGAPSEAPEGTGPGEEDETTPPREDEPPSKVPKVARDPLLGVGLTVPEGWERASDSHAAVSSEQAYECPASHKEECVRGGGVLQSTNGAWSDKETLKKLTEAQVAENAETSYPKKSYGGVTGHQVVESGSVTVAGEPGYRVRWRVANKLKPDAYVEAVVFRSPESSERTLALLSSVDIAEDAPGASVLDELRKGVVGTGDGEEEGPRESV</sequence>
<protein>
    <submittedName>
        <fullName evidence="4">DUF2510 domain-containing protein</fullName>
    </submittedName>
</protein>
<accession>A0A367EL70</accession>
<evidence type="ECO:0000313" key="4">
    <source>
        <dbReference type="EMBL" id="RCG18848.1"/>
    </source>
</evidence>
<reference evidence="4 5" key="1">
    <citation type="submission" date="2018-06" db="EMBL/GenBank/DDBJ databases">
        <title>Streptomyces reniochalinae sp. nov. and Streptomyces diacarnus sp. nov. from marine sponges.</title>
        <authorList>
            <person name="Li L."/>
        </authorList>
    </citation>
    <scope>NUCLEOTIDE SEQUENCE [LARGE SCALE GENOMIC DNA]</scope>
    <source>
        <strain evidence="4 5">LHW50302</strain>
    </source>
</reference>
<keyword evidence="2" id="KW-0812">Transmembrane</keyword>
<dbReference type="InterPro" id="IPR018929">
    <property type="entry name" value="DUF2510"/>
</dbReference>
<feature type="compositionally biased region" description="Low complexity" evidence="1">
    <location>
        <begin position="91"/>
        <end position="101"/>
    </location>
</feature>
<dbReference type="EMBL" id="QOIM01000032">
    <property type="protein sequence ID" value="RCG18848.1"/>
    <property type="molecule type" value="Genomic_DNA"/>
</dbReference>
<dbReference type="RefSeq" id="WP_114015754.1">
    <property type="nucleotide sequence ID" value="NZ_QOIM01000032.1"/>
</dbReference>
<feature type="region of interest" description="Disordered" evidence="1">
    <location>
        <begin position="281"/>
        <end position="301"/>
    </location>
</feature>
<keyword evidence="2" id="KW-0472">Membrane</keyword>
<keyword evidence="2" id="KW-1133">Transmembrane helix</keyword>
<feature type="domain" description="DUF2510" evidence="3">
    <location>
        <begin position="5"/>
        <end position="39"/>
    </location>
</feature>
<evidence type="ECO:0000313" key="5">
    <source>
        <dbReference type="Proteomes" id="UP000253507"/>
    </source>
</evidence>
<evidence type="ECO:0000259" key="3">
    <source>
        <dbReference type="Pfam" id="PF10708"/>
    </source>
</evidence>
<evidence type="ECO:0000256" key="1">
    <source>
        <dbReference type="SAM" id="MobiDB-lite"/>
    </source>
</evidence>
<proteinExistence type="predicted"/>
<evidence type="ECO:0000256" key="2">
    <source>
        <dbReference type="SAM" id="Phobius"/>
    </source>
</evidence>